<accession>A0ABP6YRM3</accession>
<name>A0ABP6YRM3_9PSEU</name>
<comment type="caution">
    <text evidence="2">The sequence shown here is derived from an EMBL/GenBank/DDBJ whole genome shotgun (WGS) entry which is preliminary data.</text>
</comment>
<feature type="region of interest" description="Disordered" evidence="1">
    <location>
        <begin position="312"/>
        <end position="336"/>
    </location>
</feature>
<keyword evidence="3" id="KW-1185">Reference proteome</keyword>
<feature type="compositionally biased region" description="Polar residues" evidence="1">
    <location>
        <begin position="319"/>
        <end position="336"/>
    </location>
</feature>
<organism evidence="2 3">
    <name type="scientific">Amycolatopsis ultiminotia</name>
    <dbReference type="NCBI Taxonomy" id="543629"/>
    <lineage>
        <taxon>Bacteria</taxon>
        <taxon>Bacillati</taxon>
        <taxon>Actinomycetota</taxon>
        <taxon>Actinomycetes</taxon>
        <taxon>Pseudonocardiales</taxon>
        <taxon>Pseudonocardiaceae</taxon>
        <taxon>Amycolatopsis</taxon>
    </lineage>
</organism>
<dbReference type="Proteomes" id="UP001500689">
    <property type="component" value="Unassembled WGS sequence"/>
</dbReference>
<gene>
    <name evidence="2" type="ORF">GCM10022222_85670</name>
</gene>
<proteinExistence type="predicted"/>
<reference evidence="3" key="1">
    <citation type="journal article" date="2019" name="Int. J. Syst. Evol. Microbiol.">
        <title>The Global Catalogue of Microorganisms (GCM) 10K type strain sequencing project: providing services to taxonomists for standard genome sequencing and annotation.</title>
        <authorList>
            <consortium name="The Broad Institute Genomics Platform"/>
            <consortium name="The Broad Institute Genome Sequencing Center for Infectious Disease"/>
            <person name="Wu L."/>
            <person name="Ma J."/>
        </authorList>
    </citation>
    <scope>NUCLEOTIDE SEQUENCE [LARGE SCALE GENOMIC DNA]</scope>
    <source>
        <strain evidence="3">JCM 16898</strain>
    </source>
</reference>
<protein>
    <recommendedName>
        <fullName evidence="4">Serine/threonine protein kinase</fullName>
    </recommendedName>
</protein>
<evidence type="ECO:0000256" key="1">
    <source>
        <dbReference type="SAM" id="MobiDB-lite"/>
    </source>
</evidence>
<sequence length="336" mass="36990">MAAGGSPINFRAHEVRANTHGARQDFEEMIGQLVRAVRPGVAAMIAANPGDWGIDVFIGDLGGHITIWQSKYFMPEVAGSTHQAQIRESFNSAVKNAANEKFVLHQWVLCVPSSMDAPTSKWWSGWKKRTEKQHGVLIELWDENELRGLLLSPDAEAVRRHYYEPARSVRTVAQVVNLADEDSDRLDSALFVRQLREAGHVEVSASKHQFFNAELMAREIVDKGVPSEVAALSHADAAVHGLWEDHFNDACQIHEGSRLPGLQKSVMGEIRTQHEALGAGLPAGAVHTSGLMHRVVDDRRAGWVRHWRQVAEDHVTPAETGQSGETSDTAAKAESS</sequence>
<evidence type="ECO:0000313" key="3">
    <source>
        <dbReference type="Proteomes" id="UP001500689"/>
    </source>
</evidence>
<evidence type="ECO:0000313" key="2">
    <source>
        <dbReference type="EMBL" id="GAA3587944.1"/>
    </source>
</evidence>
<evidence type="ECO:0008006" key="4">
    <source>
        <dbReference type="Google" id="ProtNLM"/>
    </source>
</evidence>
<dbReference type="EMBL" id="BAAAZN010000037">
    <property type="protein sequence ID" value="GAA3587944.1"/>
    <property type="molecule type" value="Genomic_DNA"/>
</dbReference>